<dbReference type="InterPro" id="IPR036249">
    <property type="entry name" value="Thioredoxin-like_sf"/>
</dbReference>
<keyword evidence="2" id="KW-0732">Signal</keyword>
<feature type="signal peptide" evidence="2">
    <location>
        <begin position="1"/>
        <end position="21"/>
    </location>
</feature>
<dbReference type="RefSeq" id="WP_093427723.1">
    <property type="nucleotide sequence ID" value="NZ_FOMJ01000002.1"/>
</dbReference>
<dbReference type="Proteomes" id="UP000198611">
    <property type="component" value="Unassembled WGS sequence"/>
</dbReference>
<evidence type="ECO:0000313" key="4">
    <source>
        <dbReference type="EMBL" id="SFD19023.1"/>
    </source>
</evidence>
<feature type="compositionally biased region" description="Low complexity" evidence="1">
    <location>
        <begin position="169"/>
        <end position="184"/>
    </location>
</feature>
<evidence type="ECO:0000313" key="5">
    <source>
        <dbReference type="Proteomes" id="UP000198611"/>
    </source>
</evidence>
<feature type="chain" id="PRO_5011446817" evidence="2">
    <location>
        <begin position="22"/>
        <end position="184"/>
    </location>
</feature>
<feature type="domain" description="Thioredoxin" evidence="3">
    <location>
        <begin position="11"/>
        <end position="160"/>
    </location>
</feature>
<dbReference type="AlphaFoldDB" id="A0A1I1QID7"/>
<keyword evidence="5" id="KW-1185">Reference proteome</keyword>
<feature type="region of interest" description="Disordered" evidence="1">
    <location>
        <begin position="165"/>
        <end position="184"/>
    </location>
</feature>
<accession>A0A1I1QID7</accession>
<dbReference type="Gene3D" id="3.40.30.10">
    <property type="entry name" value="Glutaredoxin"/>
    <property type="match status" value="1"/>
</dbReference>
<evidence type="ECO:0000256" key="2">
    <source>
        <dbReference type="SAM" id="SignalP"/>
    </source>
</evidence>
<dbReference type="EMBL" id="FOMJ01000002">
    <property type="protein sequence ID" value="SFD19023.1"/>
    <property type="molecule type" value="Genomic_DNA"/>
</dbReference>
<dbReference type="InterPro" id="IPR041737">
    <property type="entry name" value="SoxW"/>
</dbReference>
<dbReference type="InterPro" id="IPR013766">
    <property type="entry name" value="Thioredoxin_domain"/>
</dbReference>
<proteinExistence type="predicted"/>
<dbReference type="OrthoDB" id="9811036at2"/>
<dbReference type="Pfam" id="PF13098">
    <property type="entry name" value="Thioredoxin_2"/>
    <property type="match status" value="1"/>
</dbReference>
<evidence type="ECO:0000256" key="1">
    <source>
        <dbReference type="SAM" id="MobiDB-lite"/>
    </source>
</evidence>
<dbReference type="STRING" id="1123397.SAMN05660831_01075"/>
<dbReference type="PROSITE" id="PS51352">
    <property type="entry name" value="THIOREDOXIN_2"/>
    <property type="match status" value="1"/>
</dbReference>
<gene>
    <name evidence="4" type="ORF">SAMN05660831_01075</name>
</gene>
<dbReference type="CDD" id="cd02951">
    <property type="entry name" value="SoxW"/>
    <property type="match status" value="1"/>
</dbReference>
<sequence>MRWWIAALVIIGLFVAAPAAAEKDPDEHFFNDTWNEFDQELQRARDEGKEGIFIFFEMDECPFCHWMRENVLNQTEVQEYYRENFLSFKVDIEGDVPVKAFDGESMSQKDFAFERHRVRATPVLAFFDLEGERIYRYTGKTSGIEEFLTMGRYVVEEAYREQPFPKYRQSQQDAGGDDGGASYY</sequence>
<name>A0A1I1QID7_9GAMM</name>
<dbReference type="InterPro" id="IPR012336">
    <property type="entry name" value="Thioredoxin-like_fold"/>
</dbReference>
<evidence type="ECO:0000259" key="3">
    <source>
        <dbReference type="PROSITE" id="PS51352"/>
    </source>
</evidence>
<protein>
    <submittedName>
        <fullName evidence="4">Thioredoxin-related protein</fullName>
    </submittedName>
</protein>
<organism evidence="4 5">
    <name type="scientific">Thiohalospira halophila DSM 15071</name>
    <dbReference type="NCBI Taxonomy" id="1123397"/>
    <lineage>
        <taxon>Bacteria</taxon>
        <taxon>Pseudomonadati</taxon>
        <taxon>Pseudomonadota</taxon>
        <taxon>Gammaproteobacteria</taxon>
        <taxon>Thiohalospirales</taxon>
        <taxon>Thiohalospiraceae</taxon>
        <taxon>Thiohalospira</taxon>
    </lineage>
</organism>
<reference evidence="4 5" key="1">
    <citation type="submission" date="2016-10" db="EMBL/GenBank/DDBJ databases">
        <authorList>
            <person name="de Groot N.N."/>
        </authorList>
    </citation>
    <scope>NUCLEOTIDE SEQUENCE [LARGE SCALE GENOMIC DNA]</scope>
    <source>
        <strain evidence="4 5">HL3</strain>
    </source>
</reference>
<dbReference type="SUPFAM" id="SSF52833">
    <property type="entry name" value="Thioredoxin-like"/>
    <property type="match status" value="1"/>
</dbReference>